<name>E4YQR9_OIKDI</name>
<reference evidence="1" key="1">
    <citation type="journal article" date="2010" name="Science">
        <title>Plasticity of animal genome architecture unmasked by rapid evolution of a pelagic tunicate.</title>
        <authorList>
            <person name="Denoeud F."/>
            <person name="Henriet S."/>
            <person name="Mungpakdee S."/>
            <person name="Aury J.M."/>
            <person name="Da Silva C."/>
            <person name="Brinkmann H."/>
            <person name="Mikhaleva J."/>
            <person name="Olsen L.C."/>
            <person name="Jubin C."/>
            <person name="Canestro C."/>
            <person name="Bouquet J.M."/>
            <person name="Danks G."/>
            <person name="Poulain J."/>
            <person name="Campsteijn C."/>
            <person name="Adamski M."/>
            <person name="Cross I."/>
            <person name="Yadetie F."/>
            <person name="Muffato M."/>
            <person name="Louis A."/>
            <person name="Butcher S."/>
            <person name="Tsagkogeorga G."/>
            <person name="Konrad A."/>
            <person name="Singh S."/>
            <person name="Jensen M.F."/>
            <person name="Cong E.H."/>
            <person name="Eikeseth-Otteraa H."/>
            <person name="Noel B."/>
            <person name="Anthouard V."/>
            <person name="Porcel B.M."/>
            <person name="Kachouri-Lafond R."/>
            <person name="Nishino A."/>
            <person name="Ugolini M."/>
            <person name="Chourrout P."/>
            <person name="Nishida H."/>
            <person name="Aasland R."/>
            <person name="Huzurbazar S."/>
            <person name="Westhof E."/>
            <person name="Delsuc F."/>
            <person name="Lehrach H."/>
            <person name="Reinhardt R."/>
            <person name="Weissenbach J."/>
            <person name="Roy S.W."/>
            <person name="Artiguenave F."/>
            <person name="Postlethwait J.H."/>
            <person name="Manak J.R."/>
            <person name="Thompson E.M."/>
            <person name="Jaillon O."/>
            <person name="Du Pasquier L."/>
            <person name="Boudinot P."/>
            <person name="Liberles D.A."/>
            <person name="Volff J.N."/>
            <person name="Philippe H."/>
            <person name="Lenhard B."/>
            <person name="Roest Crollius H."/>
            <person name="Wincker P."/>
            <person name="Chourrout D."/>
        </authorList>
    </citation>
    <scope>NUCLEOTIDE SEQUENCE [LARGE SCALE GENOMIC DNA]</scope>
</reference>
<gene>
    <name evidence="1" type="ORF">GSOID_T00031300001</name>
</gene>
<organism evidence="1">
    <name type="scientific">Oikopleura dioica</name>
    <name type="common">Tunicate</name>
    <dbReference type="NCBI Taxonomy" id="34765"/>
    <lineage>
        <taxon>Eukaryota</taxon>
        <taxon>Metazoa</taxon>
        <taxon>Chordata</taxon>
        <taxon>Tunicata</taxon>
        <taxon>Appendicularia</taxon>
        <taxon>Copelata</taxon>
        <taxon>Oikopleuridae</taxon>
        <taxon>Oikopleura</taxon>
    </lineage>
</organism>
<dbReference type="AlphaFoldDB" id="E4YQR9"/>
<evidence type="ECO:0000313" key="1">
    <source>
        <dbReference type="EMBL" id="CBY37814.1"/>
    </source>
</evidence>
<sequence length="54" mass="5939">MALSSAIDMQESIDDFLFTTLSTKLYEGTVGDNFEAVFVDTLGFIPSLARFILS</sequence>
<dbReference type="Proteomes" id="UP000011014">
    <property type="component" value="Unassembled WGS sequence"/>
</dbReference>
<protein>
    <submittedName>
        <fullName evidence="1">Uncharacterized protein</fullName>
    </submittedName>
</protein>
<dbReference type="EMBL" id="FN655064">
    <property type="protein sequence ID" value="CBY37814.1"/>
    <property type="molecule type" value="Genomic_DNA"/>
</dbReference>
<proteinExistence type="predicted"/>
<accession>E4YQR9</accession>